<keyword evidence="2" id="KW-1185">Reference proteome</keyword>
<dbReference type="PANTHER" id="PTHR37625">
    <property type="entry name" value="OUTER MEMBRANE LIPOPROTEIN-RELATED"/>
    <property type="match status" value="1"/>
</dbReference>
<name>A0ABT0PJE2_9GAMM</name>
<reference evidence="1 2" key="1">
    <citation type="submission" date="2022-05" db="EMBL/GenBank/DDBJ databases">
        <authorList>
            <person name="Park J.-S."/>
        </authorList>
    </citation>
    <scope>NUCLEOTIDE SEQUENCE [LARGE SCALE GENOMIC DNA]</scope>
    <source>
        <strain evidence="1 2">2012CJ34-2</strain>
    </source>
</reference>
<evidence type="ECO:0000313" key="1">
    <source>
        <dbReference type="EMBL" id="MCL6271091.1"/>
    </source>
</evidence>
<protein>
    <submittedName>
        <fullName evidence="1">Type VI secretion system lipoprotein TssJ</fullName>
    </submittedName>
</protein>
<dbReference type="Pfam" id="PF12790">
    <property type="entry name" value="T6SS-SciN"/>
    <property type="match status" value="1"/>
</dbReference>
<keyword evidence="1" id="KW-0449">Lipoprotein</keyword>
<dbReference type="EMBL" id="JAMFLX010000020">
    <property type="protein sequence ID" value="MCL6271091.1"/>
    <property type="molecule type" value="Genomic_DNA"/>
</dbReference>
<accession>A0ABT0PJE2</accession>
<gene>
    <name evidence="1" type="primary">tssJ</name>
    <name evidence="1" type="ORF">M3P05_14290</name>
</gene>
<proteinExistence type="predicted"/>
<dbReference type="PROSITE" id="PS51257">
    <property type="entry name" value="PROKAR_LIPOPROTEIN"/>
    <property type="match status" value="1"/>
</dbReference>
<dbReference type="PANTHER" id="PTHR37625:SF4">
    <property type="entry name" value="OUTER MEMBRANE LIPOPROTEIN"/>
    <property type="match status" value="1"/>
</dbReference>
<organism evidence="1 2">
    <name type="scientific">Parendozoicomonas callyspongiae</name>
    <dbReference type="NCBI Taxonomy" id="2942213"/>
    <lineage>
        <taxon>Bacteria</taxon>
        <taxon>Pseudomonadati</taxon>
        <taxon>Pseudomonadota</taxon>
        <taxon>Gammaproteobacteria</taxon>
        <taxon>Oceanospirillales</taxon>
        <taxon>Endozoicomonadaceae</taxon>
        <taxon>Parendozoicomonas</taxon>
    </lineage>
</organism>
<sequence length="174" mass="19063">MLKSSPVHRGVMSLMLPLVLILSLAMGGCSFFGGDKKKAGDDETPVLSGIVALTVRVADFVNPDIYGRPCPVEVRLYEVEDCQTFRQQRFLDLYNQADRFLGAQLLKTHELYSLKPGQTLNMNLPIIKGTKCLAALAGYSQFRDGSPTSTLAISGSENVRLTLEGLRVVLVRSD</sequence>
<evidence type="ECO:0000313" key="2">
    <source>
        <dbReference type="Proteomes" id="UP001203338"/>
    </source>
</evidence>
<dbReference type="NCBIfam" id="TIGR03352">
    <property type="entry name" value="VI_chp_3"/>
    <property type="match status" value="1"/>
</dbReference>
<dbReference type="Proteomes" id="UP001203338">
    <property type="component" value="Unassembled WGS sequence"/>
</dbReference>
<dbReference type="RefSeq" id="WP_249700428.1">
    <property type="nucleotide sequence ID" value="NZ_JAMFLX010000020.1"/>
</dbReference>
<dbReference type="Gene3D" id="2.60.40.4150">
    <property type="entry name" value="Type VI secretion system, lipoprotein SciN"/>
    <property type="match status" value="1"/>
</dbReference>
<dbReference type="InterPro" id="IPR017734">
    <property type="entry name" value="T6SS_SciN"/>
</dbReference>
<comment type="caution">
    <text evidence="1">The sequence shown here is derived from an EMBL/GenBank/DDBJ whole genome shotgun (WGS) entry which is preliminary data.</text>
</comment>
<dbReference type="InterPro" id="IPR038706">
    <property type="entry name" value="Type_VI_SciN-like_sf"/>
</dbReference>